<dbReference type="GO" id="GO:0006606">
    <property type="term" value="P:protein import into nucleus"/>
    <property type="evidence" value="ECO:0007669"/>
    <property type="project" value="TreeGrafter"/>
</dbReference>
<evidence type="ECO:0000256" key="3">
    <source>
        <dbReference type="ARBA" id="ARBA00023242"/>
    </source>
</evidence>
<dbReference type="GO" id="GO:0017056">
    <property type="term" value="F:structural constituent of nuclear pore"/>
    <property type="evidence" value="ECO:0007669"/>
    <property type="project" value="InterPro"/>
</dbReference>
<comment type="similarity">
    <text evidence="2 4">Belongs to the nucleoporin interacting component (NIC) family.</text>
</comment>
<evidence type="ECO:0000256" key="2">
    <source>
        <dbReference type="ARBA" id="ARBA00010186"/>
    </source>
</evidence>
<comment type="caution">
    <text evidence="5">The sequence shown here is derived from an EMBL/GenBank/DDBJ whole genome shotgun (WGS) entry which is preliminary data.</text>
</comment>
<dbReference type="InParanoid" id="A0A5J5EDU4"/>
<keyword evidence="3 4" id="KW-0539">Nucleus</keyword>
<dbReference type="InterPro" id="IPR007231">
    <property type="entry name" value="Nucleoporin_int_Nup93/Nic96"/>
</dbReference>
<keyword evidence="4" id="KW-0813">Transport</keyword>
<dbReference type="GO" id="GO:0016973">
    <property type="term" value="P:poly(A)+ mRNA export from nucleus"/>
    <property type="evidence" value="ECO:0007669"/>
    <property type="project" value="TreeGrafter"/>
</dbReference>
<dbReference type="PANTHER" id="PTHR11225:SF4">
    <property type="entry name" value="NUCLEAR PORE COMPLEX PROTEIN NUP93"/>
    <property type="match status" value="1"/>
</dbReference>
<evidence type="ECO:0000256" key="4">
    <source>
        <dbReference type="RuleBase" id="RU364035"/>
    </source>
</evidence>
<evidence type="ECO:0000313" key="5">
    <source>
        <dbReference type="EMBL" id="KAA8893391.1"/>
    </source>
</evidence>
<keyword evidence="4" id="KW-0509">mRNA transport</keyword>
<accession>A0A5J5EDU4</accession>
<reference evidence="5 6" key="1">
    <citation type="submission" date="2019-09" db="EMBL/GenBank/DDBJ databases">
        <title>Draft genome of the ectomycorrhizal ascomycete Sphaerosporella brunnea.</title>
        <authorList>
            <consortium name="DOE Joint Genome Institute"/>
            <person name="Benucci G.M."/>
            <person name="Marozzi G."/>
            <person name="Antonielli L."/>
            <person name="Sanchez S."/>
            <person name="Marco P."/>
            <person name="Wang X."/>
            <person name="Falini L.B."/>
            <person name="Barry K."/>
            <person name="Haridas S."/>
            <person name="Lipzen A."/>
            <person name="Labutti K."/>
            <person name="Grigoriev I.V."/>
            <person name="Murat C."/>
            <person name="Martin F."/>
            <person name="Albertini E."/>
            <person name="Donnini D."/>
            <person name="Bonito G."/>
        </authorList>
    </citation>
    <scope>NUCLEOTIDE SEQUENCE [LARGE SCALE GENOMIC DNA]</scope>
    <source>
        <strain evidence="5 6">Sb_GMNB300</strain>
    </source>
</reference>
<evidence type="ECO:0000256" key="1">
    <source>
        <dbReference type="ARBA" id="ARBA00004259"/>
    </source>
</evidence>
<keyword evidence="4" id="KW-0472">Membrane</keyword>
<gene>
    <name evidence="5" type="ORF">FN846DRAFT_979237</name>
</gene>
<organism evidence="5 6">
    <name type="scientific">Sphaerosporella brunnea</name>
    <dbReference type="NCBI Taxonomy" id="1250544"/>
    <lineage>
        <taxon>Eukaryota</taxon>
        <taxon>Fungi</taxon>
        <taxon>Dikarya</taxon>
        <taxon>Ascomycota</taxon>
        <taxon>Pezizomycotina</taxon>
        <taxon>Pezizomycetes</taxon>
        <taxon>Pezizales</taxon>
        <taxon>Pyronemataceae</taxon>
        <taxon>Sphaerosporella</taxon>
    </lineage>
</organism>
<dbReference type="Proteomes" id="UP000326924">
    <property type="component" value="Unassembled WGS sequence"/>
</dbReference>
<dbReference type="GO" id="GO:0005643">
    <property type="term" value="C:nuclear pore"/>
    <property type="evidence" value="ECO:0007669"/>
    <property type="project" value="UniProtKB-SubCell"/>
</dbReference>
<dbReference type="PANTHER" id="PTHR11225">
    <property type="entry name" value="NUCLEAR PORE COMPLEX PROTEIN NUP93 NUCLEOPORIN NUP93 DEAD EYE PROTEIN"/>
    <property type="match status" value="1"/>
</dbReference>
<comment type="subcellular location">
    <subcellularLocation>
        <location evidence="1">Nucleus envelope</location>
    </subcellularLocation>
    <subcellularLocation>
        <location evidence="4">Nucleus</location>
        <location evidence="4">Nuclear pore complex</location>
    </subcellularLocation>
</comment>
<dbReference type="FunCoup" id="A0A5J5EDU4">
    <property type="interactions" value="1179"/>
</dbReference>
<keyword evidence="4" id="KW-0906">Nuclear pore complex</keyword>
<dbReference type="OrthoDB" id="1918363at2759"/>
<keyword evidence="6" id="KW-1185">Reference proteome</keyword>
<keyword evidence="4" id="KW-0653">Protein transport</keyword>
<dbReference type="Pfam" id="PF04097">
    <property type="entry name" value="Nic96"/>
    <property type="match status" value="1"/>
</dbReference>
<proteinExistence type="inferred from homology"/>
<protein>
    <recommendedName>
        <fullName evidence="4">Nuclear pore protein</fullName>
    </recommendedName>
</protein>
<keyword evidence="4" id="KW-0811">Translocation</keyword>
<dbReference type="AlphaFoldDB" id="A0A5J5EDU4"/>
<sequence length="954" mass="106363">MAATDPTTHMSTTSLFSSLLEQSRKLRQETDTADLPPIQLGLGEIERRAKELKKSTAGHQTDARARYLLRSGGIDADQNLRELESIDFQTAYEPSGPVDTDINAYLRFRKEQNVASSIEEGMRRTARDFDLFVAKNVTTEWEAQKQRIFEQFGLVSKAAPASGAGDGGFDQSAFGASAFGRSRLGGSIGPGTGLSTNSVWARSSVGGGVLGKSVTARPAEPSSSAHEGALFSDVDSSTQVELSRQAQLRQQRYAQAVKHLNESRLAADPSAERFPIMKQFGEITGASGNDMLTLQLQDSWKLLASIAGETDGGDDPFTSRERRFVRDYILSTNPDSPEAAKIRKIVEKGSRRFLEKQFIEVVDKTISENPQIARVGGVPSVLNKFRGFINVKMAQNRDKPDWDPKVFECINEVPCWAMVFYLLRAGLLREADNYVKQNQAQFQKLDRGFHTYLHAYVSTEDRRLSRPLHDRIQGEYNNRVRHMEDCKDPFKPAVYKIIGRCELAKRSLPNVMPTAEDWMWLQLVLVREVDRTSEPAHEVFTLQDLQKSVLQFGAKHFMAKGSNFGLYFQMLLMCGLFEDAVHYLYGFQFVDGVHFAIALTYYALLRPTENPLAQELLTIGPNGVKQINFPRMIGYYTSALRTPNAEEAVDYLSLICLNGDLPAPSGPAQIKICHEMLRELVLETREFAKLLGDVHADGTRQKGAIEKRMKLIKLSDESDFLRAITEQAAVQADDDGRAADAVLLYHLAEDYDTVVQILNKNLSAHIALDDGATPFQSLEAASAPPGSSASLAAVDDPVRLAHNMLTMYHNNPNIMRKINMRNREACGVLLQIAEAKNYYAQHQWEACLSIIDRVDVIPLDPRGDIGNIRRRAQNFGTLHETVARNVGIVLKMAVQCCNKLSAEIRDSAYTDANKIQKLGELKARTKSAMIYAGMIQFKLPAHIYAFLNSCEVTE</sequence>
<evidence type="ECO:0000313" key="6">
    <source>
        <dbReference type="Proteomes" id="UP000326924"/>
    </source>
</evidence>
<name>A0A5J5EDU4_9PEZI</name>
<dbReference type="EMBL" id="VXIS01000451">
    <property type="protein sequence ID" value="KAA8893391.1"/>
    <property type="molecule type" value="Genomic_DNA"/>
</dbReference>